<gene>
    <name evidence="10" type="primary">ND3</name>
</gene>
<keyword evidence="9" id="KW-0679">Respiratory chain</keyword>
<reference evidence="10" key="1">
    <citation type="journal article" date="2018" name="Cladistics">
        <title>Phylogeny and the colourful history of jewel bugs (Insecta: Hemiptera: Scutelleridae).</title>
        <authorList>
            <person name="Wu Y."/>
            <person name="Redei D."/>
            <person name="Eger J."/>
            <person name="Wang Y."/>
            <person name="Wu H."/>
            <person name="Carapezza A."/>
            <person name="Kment P."/>
            <person name="Cai B."/>
            <person name="Sun X."/>
            <person name="Guo P."/>
            <person name="Luo J."/>
            <person name="Xie Q."/>
        </authorList>
    </citation>
    <scope>NUCLEOTIDE SEQUENCE</scope>
</reference>
<dbReference type="EC" id="7.1.1.2" evidence="9"/>
<evidence type="ECO:0000256" key="4">
    <source>
        <dbReference type="ARBA" id="ARBA00022448"/>
    </source>
</evidence>
<protein>
    <recommendedName>
        <fullName evidence="3 9">NADH-ubiquinone oxidoreductase chain 3</fullName>
        <ecNumber evidence="9">7.1.1.2</ecNumber>
    </recommendedName>
</protein>
<geneLocation type="mitochondrion" evidence="10"/>
<keyword evidence="9" id="KW-0520">NAD</keyword>
<dbReference type="GO" id="GO:0008137">
    <property type="term" value="F:NADH dehydrogenase (ubiquinone) activity"/>
    <property type="evidence" value="ECO:0007669"/>
    <property type="project" value="UniProtKB-UniRule"/>
</dbReference>
<feature type="transmembrane region" description="Helical" evidence="9">
    <location>
        <begin position="56"/>
        <end position="80"/>
    </location>
</feature>
<evidence type="ECO:0000256" key="8">
    <source>
        <dbReference type="ARBA" id="ARBA00049551"/>
    </source>
</evidence>
<evidence type="ECO:0000256" key="7">
    <source>
        <dbReference type="ARBA" id="ARBA00023136"/>
    </source>
</evidence>
<comment type="similarity">
    <text evidence="2 9">Belongs to the complex I subunit 3 family.</text>
</comment>
<feature type="transmembrane region" description="Helical" evidence="9">
    <location>
        <begin position="87"/>
        <end position="107"/>
    </location>
</feature>
<evidence type="ECO:0000256" key="5">
    <source>
        <dbReference type="ARBA" id="ARBA00022692"/>
    </source>
</evidence>
<comment type="catalytic activity">
    <reaction evidence="8 9">
        <text>a ubiquinone + NADH + 5 H(+)(in) = a ubiquinol + NAD(+) + 4 H(+)(out)</text>
        <dbReference type="Rhea" id="RHEA:29091"/>
        <dbReference type="Rhea" id="RHEA-COMP:9565"/>
        <dbReference type="Rhea" id="RHEA-COMP:9566"/>
        <dbReference type="ChEBI" id="CHEBI:15378"/>
        <dbReference type="ChEBI" id="CHEBI:16389"/>
        <dbReference type="ChEBI" id="CHEBI:17976"/>
        <dbReference type="ChEBI" id="CHEBI:57540"/>
        <dbReference type="ChEBI" id="CHEBI:57945"/>
        <dbReference type="EC" id="7.1.1.2"/>
    </reaction>
</comment>
<evidence type="ECO:0000256" key="2">
    <source>
        <dbReference type="ARBA" id="ARBA00008472"/>
    </source>
</evidence>
<dbReference type="InterPro" id="IPR038430">
    <property type="entry name" value="NDAH_ubi_oxred_su3_sf"/>
</dbReference>
<keyword evidence="9 10" id="KW-0496">Mitochondrion</keyword>
<evidence type="ECO:0000313" key="10">
    <source>
        <dbReference type="EMBL" id="AVJ52399.1"/>
    </source>
</evidence>
<dbReference type="EMBL" id="MF173755">
    <property type="protein sequence ID" value="AVJ52399.1"/>
    <property type="molecule type" value="Genomic_DNA"/>
</dbReference>
<keyword evidence="9" id="KW-1278">Translocase</keyword>
<keyword evidence="9" id="KW-0249">Electron transport</keyword>
<proteinExistence type="inferred from homology"/>
<keyword evidence="6 9" id="KW-1133">Transmembrane helix</keyword>
<dbReference type="PANTHER" id="PTHR11058">
    <property type="entry name" value="NADH-UBIQUINONE OXIDOREDUCTASE CHAIN 3"/>
    <property type="match status" value="1"/>
</dbReference>
<dbReference type="GO" id="GO:0031966">
    <property type="term" value="C:mitochondrial membrane"/>
    <property type="evidence" value="ECO:0007669"/>
    <property type="project" value="UniProtKB-SubCell"/>
</dbReference>
<dbReference type="PANTHER" id="PTHR11058:SF9">
    <property type="entry name" value="NADH-UBIQUINONE OXIDOREDUCTASE CHAIN 3"/>
    <property type="match status" value="1"/>
</dbReference>
<keyword evidence="9" id="KW-0830">Ubiquinone</keyword>
<evidence type="ECO:0000256" key="6">
    <source>
        <dbReference type="ARBA" id="ARBA00022989"/>
    </source>
</evidence>
<keyword evidence="7 9" id="KW-0472">Membrane</keyword>
<sequence>MILMIIMSMLLALLISTLLMLMCTMISKTSIMDREKMSPFECGFDPMNSSRSPFSIQFFLIAVLFLIFDIEIAIILPIIITMKWNMTTLWIGTISFFIIILIMGLYYEWNNGVLEWSKWECS</sequence>
<name>A0A2P1CM56_9HEMI</name>
<organism evidence="10">
    <name type="scientific">Cryptacrus comes</name>
    <dbReference type="NCBI Taxonomy" id="2080389"/>
    <lineage>
        <taxon>Eukaryota</taxon>
        <taxon>Metazoa</taxon>
        <taxon>Ecdysozoa</taxon>
        <taxon>Arthropoda</taxon>
        <taxon>Hexapoda</taxon>
        <taxon>Insecta</taxon>
        <taxon>Pterygota</taxon>
        <taxon>Neoptera</taxon>
        <taxon>Paraneoptera</taxon>
        <taxon>Hemiptera</taxon>
        <taxon>Heteroptera</taxon>
        <taxon>Panheteroptera</taxon>
        <taxon>Pentatomomorpha</taxon>
        <taxon>Pentatomoidea</taxon>
        <taxon>Scutelleridae</taxon>
        <taxon>Scutellerinae</taxon>
        <taxon>Cryptacrus</taxon>
    </lineage>
</organism>
<keyword evidence="5 9" id="KW-0812">Transmembrane</keyword>
<keyword evidence="4 9" id="KW-0813">Transport</keyword>
<evidence type="ECO:0000256" key="3">
    <source>
        <dbReference type="ARBA" id="ARBA00021007"/>
    </source>
</evidence>
<dbReference type="Gene3D" id="1.20.58.1610">
    <property type="entry name" value="NADH:ubiquinone/plastoquinone oxidoreductase, chain 3"/>
    <property type="match status" value="1"/>
</dbReference>
<evidence type="ECO:0000256" key="9">
    <source>
        <dbReference type="RuleBase" id="RU003640"/>
    </source>
</evidence>
<comment type="subcellular location">
    <subcellularLocation>
        <location evidence="1">Membrane</location>
    </subcellularLocation>
    <subcellularLocation>
        <location evidence="9">Mitochondrion membrane</location>
        <topology evidence="9">Multi-pass membrane protein</topology>
    </subcellularLocation>
</comment>
<dbReference type="Pfam" id="PF00507">
    <property type="entry name" value="Oxidored_q4"/>
    <property type="match status" value="1"/>
</dbReference>
<accession>A0A2P1CM56</accession>
<dbReference type="GO" id="GO:0030964">
    <property type="term" value="C:NADH dehydrogenase complex"/>
    <property type="evidence" value="ECO:0007669"/>
    <property type="project" value="TreeGrafter"/>
</dbReference>
<comment type="function">
    <text evidence="9">Core subunit of the mitochondrial membrane respiratory chain NADH dehydrogenase (Complex I) which catalyzes electron transfer from NADH through the respiratory chain, using ubiquinone as an electron acceptor. Essential for the catalytic activity of complex I.</text>
</comment>
<dbReference type="AlphaFoldDB" id="A0A2P1CM56"/>
<evidence type="ECO:0000256" key="1">
    <source>
        <dbReference type="ARBA" id="ARBA00004370"/>
    </source>
</evidence>
<dbReference type="InterPro" id="IPR000440">
    <property type="entry name" value="NADH_UbQ/plastoQ_OxRdtase_su3"/>
</dbReference>